<evidence type="ECO:0000313" key="1">
    <source>
        <dbReference type="EMBL" id="GAH24949.1"/>
    </source>
</evidence>
<accession>X1F6G1</accession>
<name>X1F6G1_9ZZZZ</name>
<organism evidence="1">
    <name type="scientific">marine sediment metagenome</name>
    <dbReference type="NCBI Taxonomy" id="412755"/>
    <lineage>
        <taxon>unclassified sequences</taxon>
        <taxon>metagenomes</taxon>
        <taxon>ecological metagenomes</taxon>
    </lineage>
</organism>
<sequence length="63" mass="7168">MDNNPAFLPASRILFCLLLKSKNRKAYKGIVYKSLISYTKNANVQSGYDRCRNKKGARDEARA</sequence>
<gene>
    <name evidence="1" type="ORF">S03H2_00037</name>
</gene>
<comment type="caution">
    <text evidence="1">The sequence shown here is derived from an EMBL/GenBank/DDBJ whole genome shotgun (WGS) entry which is preliminary data.</text>
</comment>
<dbReference type="EMBL" id="BARU01000002">
    <property type="protein sequence ID" value="GAH24949.1"/>
    <property type="molecule type" value="Genomic_DNA"/>
</dbReference>
<protein>
    <submittedName>
        <fullName evidence="1">Uncharacterized protein</fullName>
    </submittedName>
</protein>
<dbReference type="AlphaFoldDB" id="X1F6G1"/>
<reference evidence="1" key="1">
    <citation type="journal article" date="2014" name="Front. Microbiol.">
        <title>High frequency of phylogenetically diverse reductive dehalogenase-homologous genes in deep subseafloor sedimentary metagenomes.</title>
        <authorList>
            <person name="Kawai M."/>
            <person name="Futagami T."/>
            <person name="Toyoda A."/>
            <person name="Takaki Y."/>
            <person name="Nishi S."/>
            <person name="Hori S."/>
            <person name="Arai W."/>
            <person name="Tsubouchi T."/>
            <person name="Morono Y."/>
            <person name="Uchiyama I."/>
            <person name="Ito T."/>
            <person name="Fujiyama A."/>
            <person name="Inagaki F."/>
            <person name="Takami H."/>
        </authorList>
    </citation>
    <scope>NUCLEOTIDE SEQUENCE</scope>
    <source>
        <strain evidence="1">Expedition CK06-06</strain>
    </source>
</reference>
<proteinExistence type="predicted"/>